<dbReference type="InterPro" id="IPR050238">
    <property type="entry name" value="DNA_Rep/Repair_Clamp_Loader"/>
</dbReference>
<feature type="non-terminal residue" evidence="1">
    <location>
        <position position="158"/>
    </location>
</feature>
<dbReference type="GO" id="GO:0005634">
    <property type="term" value="C:nucleus"/>
    <property type="evidence" value="ECO:0007669"/>
    <property type="project" value="TreeGrafter"/>
</dbReference>
<dbReference type="FunFam" id="1.10.8.60:FF:000030">
    <property type="entry name" value="replication factor C subunit 3"/>
    <property type="match status" value="1"/>
</dbReference>
<keyword evidence="2" id="KW-1185">Reference proteome</keyword>
<dbReference type="Pfam" id="PF21960">
    <property type="entry name" value="RCF1-5-like_lid"/>
    <property type="match status" value="1"/>
</dbReference>
<dbReference type="GO" id="GO:0003689">
    <property type="term" value="F:DNA clamp loader activity"/>
    <property type="evidence" value="ECO:0007669"/>
    <property type="project" value="TreeGrafter"/>
</dbReference>
<accession>A0AA38L9Q5</accession>
<dbReference type="GO" id="GO:0005663">
    <property type="term" value="C:DNA replication factor C complex"/>
    <property type="evidence" value="ECO:0007669"/>
    <property type="project" value="TreeGrafter"/>
</dbReference>
<dbReference type="InterPro" id="IPR027417">
    <property type="entry name" value="P-loop_NTPase"/>
</dbReference>
<evidence type="ECO:0000313" key="2">
    <source>
        <dbReference type="Proteomes" id="UP000824469"/>
    </source>
</evidence>
<dbReference type="EMBL" id="JAHRHJ020000005">
    <property type="protein sequence ID" value="KAH9316251.1"/>
    <property type="molecule type" value="Genomic_DNA"/>
</dbReference>
<dbReference type="PANTHER" id="PTHR11669">
    <property type="entry name" value="REPLICATION FACTOR C / DNA POLYMERASE III GAMMA-TAU SUBUNIT"/>
    <property type="match status" value="1"/>
</dbReference>
<reference evidence="1 2" key="1">
    <citation type="journal article" date="2021" name="Nat. Plants">
        <title>The Taxus genome provides insights into paclitaxel biosynthesis.</title>
        <authorList>
            <person name="Xiong X."/>
            <person name="Gou J."/>
            <person name="Liao Q."/>
            <person name="Li Y."/>
            <person name="Zhou Q."/>
            <person name="Bi G."/>
            <person name="Li C."/>
            <person name="Du R."/>
            <person name="Wang X."/>
            <person name="Sun T."/>
            <person name="Guo L."/>
            <person name="Liang H."/>
            <person name="Lu P."/>
            <person name="Wu Y."/>
            <person name="Zhang Z."/>
            <person name="Ro D.K."/>
            <person name="Shang Y."/>
            <person name="Huang S."/>
            <person name="Yan J."/>
        </authorList>
    </citation>
    <scope>NUCLEOTIDE SEQUENCE [LARGE SCALE GENOMIC DNA]</scope>
    <source>
        <strain evidence="1">Ta-2019</strain>
    </source>
</reference>
<dbReference type="Gene3D" id="1.10.8.60">
    <property type="match status" value="1"/>
</dbReference>
<evidence type="ECO:0000313" key="1">
    <source>
        <dbReference type="EMBL" id="KAH9316251.1"/>
    </source>
</evidence>
<gene>
    <name evidence="1" type="ORF">KI387_024878</name>
</gene>
<dbReference type="AlphaFoldDB" id="A0AA38L9Q5"/>
<feature type="non-terminal residue" evidence="1">
    <location>
        <position position="1"/>
    </location>
</feature>
<dbReference type="GO" id="GO:0006261">
    <property type="term" value="P:DNA-templated DNA replication"/>
    <property type="evidence" value="ECO:0007669"/>
    <property type="project" value="TreeGrafter"/>
</dbReference>
<dbReference type="PANTHER" id="PTHR11669:SF52">
    <property type="entry name" value="OS10G0574500 PROTEIN"/>
    <property type="match status" value="1"/>
</dbReference>
<dbReference type="Gene3D" id="3.40.50.300">
    <property type="entry name" value="P-loop containing nucleotide triphosphate hydrolases"/>
    <property type="match status" value="1"/>
</dbReference>
<proteinExistence type="predicted"/>
<dbReference type="SUPFAM" id="SSF52540">
    <property type="entry name" value="P-loop containing nucleoside triphosphate hydrolases"/>
    <property type="match status" value="1"/>
</dbReference>
<evidence type="ECO:0008006" key="3">
    <source>
        <dbReference type="Google" id="ProtNLM"/>
    </source>
</evidence>
<dbReference type="Proteomes" id="UP000824469">
    <property type="component" value="Unassembled WGS sequence"/>
</dbReference>
<sequence length="158" mass="17766">GEVVTQIVVPVIVTSNHTEINLSSLKGFERNVIDVLVREERKSMSSESDVDYKVVVVCEADKLSSDTQNYICWLMERHQESCKLIFCCSNVSKLEPISSLCKVINVQPPTNEEITQVLMHIANKEGIHLTRSFAKRIADSSDDNLRQAIRSLEACKIS</sequence>
<dbReference type="GO" id="GO:0006281">
    <property type="term" value="P:DNA repair"/>
    <property type="evidence" value="ECO:0007669"/>
    <property type="project" value="TreeGrafter"/>
</dbReference>
<comment type="caution">
    <text evidence="1">The sequence shown here is derived from an EMBL/GenBank/DDBJ whole genome shotgun (WGS) entry which is preliminary data.</text>
</comment>
<protein>
    <recommendedName>
        <fullName evidence="3">Replication factor C subunit 3</fullName>
    </recommendedName>
</protein>
<name>A0AA38L9Q5_TAXCH</name>
<organism evidence="1 2">
    <name type="scientific">Taxus chinensis</name>
    <name type="common">Chinese yew</name>
    <name type="synonym">Taxus wallichiana var. chinensis</name>
    <dbReference type="NCBI Taxonomy" id="29808"/>
    <lineage>
        <taxon>Eukaryota</taxon>
        <taxon>Viridiplantae</taxon>
        <taxon>Streptophyta</taxon>
        <taxon>Embryophyta</taxon>
        <taxon>Tracheophyta</taxon>
        <taxon>Spermatophyta</taxon>
        <taxon>Pinopsida</taxon>
        <taxon>Pinidae</taxon>
        <taxon>Conifers II</taxon>
        <taxon>Cupressales</taxon>
        <taxon>Taxaceae</taxon>
        <taxon>Taxus</taxon>
    </lineage>
</organism>